<organism evidence="5 6">
    <name type="scientific">Bacillus coahuilensis p1.1.43</name>
    <dbReference type="NCBI Taxonomy" id="1150625"/>
    <lineage>
        <taxon>Bacteria</taxon>
        <taxon>Bacillati</taxon>
        <taxon>Bacillota</taxon>
        <taxon>Bacilli</taxon>
        <taxon>Bacillales</taxon>
        <taxon>Bacillaceae</taxon>
        <taxon>Bacillus</taxon>
    </lineage>
</organism>
<evidence type="ECO:0000256" key="1">
    <source>
        <dbReference type="ARBA" id="ARBA00010928"/>
    </source>
</evidence>
<dbReference type="Pfam" id="PF02894">
    <property type="entry name" value="GFO_IDH_MocA_C"/>
    <property type="match status" value="1"/>
</dbReference>
<dbReference type="PATRIC" id="fig|1150625.3.peg.1967"/>
<accession>A0A147K7N2</accession>
<dbReference type="GO" id="GO:0016491">
    <property type="term" value="F:oxidoreductase activity"/>
    <property type="evidence" value="ECO:0007669"/>
    <property type="project" value="UniProtKB-KW"/>
</dbReference>
<comment type="similarity">
    <text evidence="1">Belongs to the Gfo/Idh/MocA family.</text>
</comment>
<evidence type="ECO:0000256" key="2">
    <source>
        <dbReference type="ARBA" id="ARBA00023002"/>
    </source>
</evidence>
<evidence type="ECO:0000313" key="6">
    <source>
        <dbReference type="Proteomes" id="UP000074108"/>
    </source>
</evidence>
<dbReference type="SUPFAM" id="SSF51735">
    <property type="entry name" value="NAD(P)-binding Rossmann-fold domains"/>
    <property type="match status" value="1"/>
</dbReference>
<keyword evidence="6" id="KW-1185">Reference proteome</keyword>
<evidence type="ECO:0000259" key="4">
    <source>
        <dbReference type="Pfam" id="PF02894"/>
    </source>
</evidence>
<protein>
    <submittedName>
        <fullName evidence="5">Oxidoreductase</fullName>
    </submittedName>
</protein>
<reference evidence="5 6" key="1">
    <citation type="journal article" date="2016" name="Front. Microbiol.">
        <title>Microevolution Analysis of Bacillus coahuilensis Unveils Differences in Phosphorus Acquisition Strategies and Their Regulation.</title>
        <authorList>
            <person name="Gomez-Lunar Z."/>
            <person name="Hernandez-Gonzalez I."/>
            <person name="Rodriguez-Torres M.D."/>
            <person name="Souza V."/>
            <person name="Olmedo-Alvarez G."/>
        </authorList>
    </citation>
    <scope>NUCLEOTIDE SEQUENCE [LARGE SCALE GENOMIC DNA]</scope>
    <source>
        <strain evidence="6">p1.1.43</strain>
    </source>
</reference>
<dbReference type="Gene3D" id="3.40.50.720">
    <property type="entry name" value="NAD(P)-binding Rossmann-like Domain"/>
    <property type="match status" value="1"/>
</dbReference>
<dbReference type="Gene3D" id="3.30.360.10">
    <property type="entry name" value="Dihydrodipicolinate Reductase, domain 2"/>
    <property type="match status" value="1"/>
</dbReference>
<dbReference type="PANTHER" id="PTHR43708">
    <property type="entry name" value="CONSERVED EXPRESSED OXIDOREDUCTASE (EUROFUNG)"/>
    <property type="match status" value="1"/>
</dbReference>
<dbReference type="GO" id="GO:0000166">
    <property type="term" value="F:nucleotide binding"/>
    <property type="evidence" value="ECO:0007669"/>
    <property type="project" value="InterPro"/>
</dbReference>
<dbReference type="PANTHER" id="PTHR43708:SF5">
    <property type="entry name" value="CONSERVED EXPRESSED OXIDOREDUCTASE (EUROFUNG)-RELATED"/>
    <property type="match status" value="1"/>
</dbReference>
<dbReference type="STRING" id="1150625.Q75_09275"/>
<evidence type="ECO:0000259" key="3">
    <source>
        <dbReference type="Pfam" id="PF01408"/>
    </source>
</evidence>
<keyword evidence="2" id="KW-0560">Oxidoreductase</keyword>
<feature type="domain" description="Gfo/Idh/MocA-like oxidoreductase C-terminal" evidence="4">
    <location>
        <begin position="139"/>
        <end position="345"/>
    </location>
</feature>
<dbReference type="EMBL" id="LDYG01000030">
    <property type="protein sequence ID" value="KUP06124.1"/>
    <property type="molecule type" value="Genomic_DNA"/>
</dbReference>
<dbReference type="InterPro" id="IPR004104">
    <property type="entry name" value="Gfo/Idh/MocA-like_OxRdtase_C"/>
</dbReference>
<feature type="domain" description="Gfo/Idh/MocA-like oxidoreductase N-terminal" evidence="3">
    <location>
        <begin position="9"/>
        <end position="126"/>
    </location>
</feature>
<proteinExistence type="inferred from homology"/>
<dbReference type="Pfam" id="PF01408">
    <property type="entry name" value="GFO_IDH_MocA"/>
    <property type="match status" value="1"/>
</dbReference>
<comment type="caution">
    <text evidence="5">The sequence shown here is derived from an EMBL/GenBank/DDBJ whole genome shotgun (WGS) entry which is preliminary data.</text>
</comment>
<dbReference type="Proteomes" id="UP000074108">
    <property type="component" value="Unassembled WGS sequence"/>
</dbReference>
<name>A0A147K7N2_9BACI</name>
<dbReference type="NCBIfam" id="NF008607">
    <property type="entry name" value="PRK11579.1"/>
    <property type="match status" value="1"/>
</dbReference>
<dbReference type="InterPro" id="IPR000683">
    <property type="entry name" value="Gfo/Idh/MocA-like_OxRdtase_N"/>
</dbReference>
<gene>
    <name evidence="5" type="ORF">Q75_09275</name>
</gene>
<dbReference type="InterPro" id="IPR051317">
    <property type="entry name" value="Gfo/Idh/MocA_oxidoreduct"/>
</dbReference>
<evidence type="ECO:0000313" key="5">
    <source>
        <dbReference type="EMBL" id="KUP06124.1"/>
    </source>
</evidence>
<sequence>MGGSSLKNINVGIVGYGLSGKTFHASLLKEIKEFTITSVVSSRVEEIQQDLGNIEVVKDISELLHNELIDLVVITTPSHLHYEMVKESLLAGKHVVVEKPMVISASEGVELAKLAEDKNLILSVYHNRRWDNDFLTVQKLISTGEIGEVSVFESQFNRFRPEVKNRWKEKAQPGGGTLYDLGSHLIDQALVLFGMPKSIMADVQAQREGSEAVDYFHLVLIYDQLRVILHSGSIVPRSGPRYQVHGSKKSYIKYGLDGQEDKLRSGLSPLERDFGSDQPHFYGKILTETSSEEVVTEHGSYLNYYYLLRDSILSGGVVPVSAYEGARVIQVIEAAIKSSDENRVVYINE</sequence>
<dbReference type="AlphaFoldDB" id="A0A147K7N2"/>
<dbReference type="InterPro" id="IPR036291">
    <property type="entry name" value="NAD(P)-bd_dom_sf"/>
</dbReference>